<dbReference type="InterPro" id="IPR036322">
    <property type="entry name" value="WD40_repeat_dom_sf"/>
</dbReference>
<gene>
    <name evidence="4" type="ORF">M9Y10_016778</name>
</gene>
<dbReference type="InterPro" id="IPR028073">
    <property type="entry name" value="PHTB1_N_dom"/>
</dbReference>
<reference evidence="4 5" key="1">
    <citation type="submission" date="2024-04" db="EMBL/GenBank/DDBJ databases">
        <title>Tritrichomonas musculus Genome.</title>
        <authorList>
            <person name="Alves-Ferreira E."/>
            <person name="Grigg M."/>
            <person name="Lorenzi H."/>
            <person name="Galac M."/>
        </authorList>
    </citation>
    <scope>NUCLEOTIDE SEQUENCE [LARGE SCALE GENOMIC DNA]</scope>
    <source>
        <strain evidence="4 5">EAF2021</strain>
    </source>
</reference>
<dbReference type="PANTHER" id="PTHR20991:SF0">
    <property type="entry name" value="PROTEIN PTHB1"/>
    <property type="match status" value="1"/>
</dbReference>
<evidence type="ECO:0000259" key="3">
    <source>
        <dbReference type="Pfam" id="PF23338"/>
    </source>
</evidence>
<dbReference type="Pfam" id="PF23337">
    <property type="entry name" value="PTHB1_pf"/>
    <property type="match status" value="1"/>
</dbReference>
<dbReference type="InterPro" id="IPR055362">
    <property type="entry name" value="PTHB1_pf_dom"/>
</dbReference>
<dbReference type="Proteomes" id="UP001470230">
    <property type="component" value="Unassembled WGS sequence"/>
</dbReference>
<feature type="domain" description="PTHB1 platform" evidence="2">
    <location>
        <begin position="470"/>
        <end position="570"/>
    </location>
</feature>
<evidence type="ECO:0000313" key="4">
    <source>
        <dbReference type="EMBL" id="KAK8854219.1"/>
    </source>
</evidence>
<evidence type="ECO:0000313" key="5">
    <source>
        <dbReference type="Proteomes" id="UP001470230"/>
    </source>
</evidence>
<organism evidence="4 5">
    <name type="scientific">Tritrichomonas musculus</name>
    <dbReference type="NCBI Taxonomy" id="1915356"/>
    <lineage>
        <taxon>Eukaryota</taxon>
        <taxon>Metamonada</taxon>
        <taxon>Parabasalia</taxon>
        <taxon>Tritrichomonadida</taxon>
        <taxon>Tritrichomonadidae</taxon>
        <taxon>Tritrichomonas</taxon>
    </lineage>
</organism>
<dbReference type="SUPFAM" id="SSF50978">
    <property type="entry name" value="WD40 repeat-like"/>
    <property type="match status" value="1"/>
</dbReference>
<dbReference type="PANTHER" id="PTHR20991">
    <property type="entry name" value="PARATHYROID HORMONE-RESPONSIVE B1 GENE"/>
    <property type="match status" value="1"/>
</dbReference>
<dbReference type="InterPro" id="IPR055363">
    <property type="entry name" value="PTHB1_hp_dom"/>
</dbReference>
<evidence type="ECO:0000259" key="1">
    <source>
        <dbReference type="Pfam" id="PF14727"/>
    </source>
</evidence>
<evidence type="ECO:0000259" key="2">
    <source>
        <dbReference type="Pfam" id="PF23337"/>
    </source>
</evidence>
<accession>A0ABR2HY45</accession>
<keyword evidence="5" id="KW-1185">Reference proteome</keyword>
<sequence>MFHLRSFWESERFPTEEFSPDAFYSFTFEQQTCIVTGSFSGILRFFFPTLAGESSAHTEINLNAPILQLEYGNFIKPNVQSLAVLFPNRLVLYDLKQDQTAIVTKENQSFTLSHSSYNFISTHMESESRPKQILIQSTDGFLTVLSFSGAISFKIPHFFIPLPFCYIPILESFIFASADYKIACYRKNIIMSDHGDAEPVEEWSYVFGEQAISIHYWQSKAKFVTASSFEIAVVGERMLAVLNESGRIKSLANHNGNAISSHAYNSVNEKNKKCNNLLISSLDKNVCIYLNFQKVWQLTIDSPAIGISIIDVSQNQGLLALMGIDGQIIVGYLGTHDTKGLGLPKLPIITEEQLKQHIERINLRINESPKLDHLQLFVNVSRSSPKHVEIVLQSNGDITLSDVNCYVDTPTSISNVPPFLVPTLSKEEAAFQIDLSPTDAPPATQTIAINAIFSGSDKRLLSKSIEFDIPFEFFVKKVETRVKAKNKIILNTNGGFATLNELFPNLVLKSPNELSLLLTNGAAVSISIDSKNKRYRLESDEYNLLGFGLSVLSQALFKASKATMSCKDKISLEPLLTVAREHYNLRSQERELQKSIHSNVCELESIQKAIIIRYEAATPEPIDDLNVLLEKTTEIIKESIKRLFELQAQIKQLAAQVEAHVFTLINMLTVVYGLKDETVALLKSHIPLKVENCTPGWEECMIVCIPAVIKKIANGNAGHNFGSTPEFLSSFDVLIDAFEALVNFFASRASK</sequence>
<proteinExistence type="predicted"/>
<dbReference type="InterPro" id="IPR026511">
    <property type="entry name" value="PTHB1"/>
</dbReference>
<comment type="caution">
    <text evidence="4">The sequence shown here is derived from an EMBL/GenBank/DDBJ whole genome shotgun (WGS) entry which is preliminary data.</text>
</comment>
<dbReference type="EMBL" id="JAPFFF010000021">
    <property type="protein sequence ID" value="KAK8854219.1"/>
    <property type="molecule type" value="Genomic_DNA"/>
</dbReference>
<feature type="domain" description="PTHB1 N-terminal" evidence="1">
    <location>
        <begin position="1"/>
        <end position="336"/>
    </location>
</feature>
<protein>
    <recommendedName>
        <fullName evidence="6">PTHB1 N-terminal domain-containing protein</fullName>
    </recommendedName>
</protein>
<feature type="domain" description="PTHB1 hairpin" evidence="3">
    <location>
        <begin position="571"/>
        <end position="666"/>
    </location>
</feature>
<dbReference type="Pfam" id="PF23338">
    <property type="entry name" value="PTHB1_hp"/>
    <property type="match status" value="1"/>
</dbReference>
<dbReference type="Pfam" id="PF14727">
    <property type="entry name" value="PHTB1_N"/>
    <property type="match status" value="1"/>
</dbReference>
<name>A0ABR2HY45_9EUKA</name>
<evidence type="ECO:0008006" key="6">
    <source>
        <dbReference type="Google" id="ProtNLM"/>
    </source>
</evidence>